<dbReference type="PANTHER" id="PTHR42831">
    <property type="entry name" value="FE-S PROTEIN MATURATION AUXILIARY FACTOR YITW"/>
    <property type="match status" value="1"/>
</dbReference>
<dbReference type="AlphaFoldDB" id="A0A076YJX0"/>
<dbReference type="InterPro" id="IPR056572">
    <property type="entry name" value="Zn_ribbon_PaaD"/>
</dbReference>
<dbReference type="Pfam" id="PF23451">
    <property type="entry name" value="Zn_ribbon_PaaD"/>
    <property type="match status" value="1"/>
</dbReference>
<protein>
    <submittedName>
        <fullName evidence="3">Phenylacetate-CoA oxygenase PaaJ subunit</fullName>
    </submittedName>
</protein>
<proteinExistence type="predicted"/>
<dbReference type="InterPro" id="IPR002744">
    <property type="entry name" value="MIP18-like"/>
</dbReference>
<dbReference type="PANTHER" id="PTHR42831:SF3">
    <property type="entry name" value="1,2-PHENYLACETYL-COA EPOXIDASE, SUBUNIT D-RELATED"/>
    <property type="match status" value="1"/>
</dbReference>
<evidence type="ECO:0000259" key="2">
    <source>
        <dbReference type="Pfam" id="PF23451"/>
    </source>
</evidence>
<organism evidence="3">
    <name type="scientific">Arhodomonas sp. Seminole</name>
    <dbReference type="NCBI Taxonomy" id="1204713"/>
    <lineage>
        <taxon>Bacteria</taxon>
        <taxon>Pseudomonadati</taxon>
        <taxon>Pseudomonadota</taxon>
        <taxon>Gammaproteobacteria</taxon>
        <taxon>Chromatiales</taxon>
        <taxon>Ectothiorhodospiraceae</taxon>
        <taxon>Arhodomonas</taxon>
    </lineage>
</organism>
<dbReference type="EMBL" id="KJ829521">
    <property type="protein sequence ID" value="AIK66574.1"/>
    <property type="molecule type" value="Genomic_DNA"/>
</dbReference>
<dbReference type="InterPro" id="IPR052339">
    <property type="entry name" value="Fe-S_Maturation_MIP18"/>
</dbReference>
<accession>A0A076YJX0</accession>
<dbReference type="Gene3D" id="3.30.300.130">
    <property type="entry name" value="Fe-S cluster assembly (FSCA)"/>
    <property type="match status" value="1"/>
</dbReference>
<dbReference type="InterPro" id="IPR034904">
    <property type="entry name" value="FSCA_dom_sf"/>
</dbReference>
<dbReference type="InterPro" id="IPR011883">
    <property type="entry name" value="PaaD-like"/>
</dbReference>
<evidence type="ECO:0000259" key="1">
    <source>
        <dbReference type="Pfam" id="PF01883"/>
    </source>
</evidence>
<evidence type="ECO:0000313" key="3">
    <source>
        <dbReference type="EMBL" id="AIK66574.1"/>
    </source>
</evidence>
<name>A0A076YJX0_9GAMM</name>
<reference evidence="3" key="1">
    <citation type="submission" date="2014-04" db="EMBL/GenBank/DDBJ databases">
        <title>Isolation and characterization of a novel Arhodomonas sp. strain Seminole and its Genetic Potential to Degrade Hydrocarbons at high salinity.</title>
        <authorList>
            <person name="Dalvi S."/>
            <person name="Nicholson C.A."/>
            <person name="Najar F.Z."/>
            <person name="Roe B.A."/>
            <person name="Canaan P."/>
            <person name="Hartson S.D."/>
            <person name="Fathepure B.Z."/>
        </authorList>
    </citation>
    <scope>NUCLEOTIDE SEQUENCE</scope>
    <source>
        <strain evidence="3">Seminole</strain>
    </source>
</reference>
<dbReference type="SUPFAM" id="SSF117916">
    <property type="entry name" value="Fe-S cluster assembly (FSCA) domain-like"/>
    <property type="match status" value="1"/>
</dbReference>
<sequence length="168" mass="18699">MRAGNTVQPEPRKIREWLAHVTDPEIPVLTIEDLGILRDVRWDGDELVVTITPTYSGCPAMRTIEQGVHDVLRAHGIERVRVVEQLSPAWTTDWLSEAGREKLRAYGIAPPAGRATSKRALFAPLPAVACPRCGSTDTTRVSEFGSTACKAQYRCDDCLEPFDYFKCI</sequence>
<feature type="domain" description="PaaD zinc beta ribbon" evidence="2">
    <location>
        <begin position="118"/>
        <end position="166"/>
    </location>
</feature>
<dbReference type="NCBIfam" id="TIGR02159">
    <property type="entry name" value="PA_CoA_Oxy4"/>
    <property type="match status" value="1"/>
</dbReference>
<dbReference type="Pfam" id="PF01883">
    <property type="entry name" value="FeS_assembly_P"/>
    <property type="match status" value="1"/>
</dbReference>
<feature type="domain" description="MIP18 family-like" evidence="1">
    <location>
        <begin position="13"/>
        <end position="75"/>
    </location>
</feature>